<sequence>MGYKDSVTSSVDAGEEPRAHGDGDQDLEARLLPAEAAGSPPTLENAPRSAQTDTLLYICAVLSIVTAVGALLCMVVNLISLLRSFDYRGFDYRVSVFVGILRFYAVAFALLVVIAETEWVPVFRFWKVLEFWVGRGVLQIFVAALTKVLARASGETRAESLLHEIASWWLLGCGIVYIVAGLLCLGTVKRNHMQKRNWREQAQKDLEDVHRQREELEAQLDRGHR</sequence>
<dbReference type="PANTHER" id="PTHR34965">
    <property type="entry name" value="OS07G0118300 PROTEIN"/>
    <property type="match status" value="1"/>
</dbReference>
<feature type="transmembrane region" description="Helical" evidence="2">
    <location>
        <begin position="94"/>
        <end position="115"/>
    </location>
</feature>
<protein>
    <submittedName>
        <fullName evidence="3">Uncharacterized protein</fullName>
    </submittedName>
</protein>
<feature type="transmembrane region" description="Helical" evidence="2">
    <location>
        <begin position="166"/>
        <end position="188"/>
    </location>
</feature>
<feature type="transmembrane region" description="Helical" evidence="2">
    <location>
        <begin position="55"/>
        <end position="82"/>
    </location>
</feature>
<feature type="compositionally biased region" description="Basic and acidic residues" evidence="1">
    <location>
        <begin position="15"/>
        <end position="24"/>
    </location>
</feature>
<evidence type="ECO:0000313" key="4">
    <source>
        <dbReference type="Proteomes" id="UP000822688"/>
    </source>
</evidence>
<dbReference type="PANTHER" id="PTHR34965:SF1">
    <property type="entry name" value="OS07G0118300 PROTEIN"/>
    <property type="match status" value="1"/>
</dbReference>
<evidence type="ECO:0000256" key="2">
    <source>
        <dbReference type="SAM" id="Phobius"/>
    </source>
</evidence>
<evidence type="ECO:0000313" key="3">
    <source>
        <dbReference type="EMBL" id="KAG0579847.1"/>
    </source>
</evidence>
<proteinExistence type="predicted"/>
<dbReference type="Proteomes" id="UP000822688">
    <property type="component" value="Chromosome 4"/>
</dbReference>
<keyword evidence="2" id="KW-0472">Membrane</keyword>
<dbReference type="OrthoDB" id="206313at2759"/>
<keyword evidence="2" id="KW-0812">Transmembrane</keyword>
<accession>A0A8T0IA95</accession>
<feature type="region of interest" description="Disordered" evidence="1">
    <location>
        <begin position="1"/>
        <end position="24"/>
    </location>
</feature>
<keyword evidence="2" id="KW-1133">Transmembrane helix</keyword>
<keyword evidence="4" id="KW-1185">Reference proteome</keyword>
<gene>
    <name evidence="3" type="ORF">KC19_4G128400</name>
</gene>
<comment type="caution">
    <text evidence="3">The sequence shown here is derived from an EMBL/GenBank/DDBJ whole genome shotgun (WGS) entry which is preliminary data.</text>
</comment>
<dbReference type="EMBL" id="CM026424">
    <property type="protein sequence ID" value="KAG0579847.1"/>
    <property type="molecule type" value="Genomic_DNA"/>
</dbReference>
<dbReference type="AlphaFoldDB" id="A0A8T0IA95"/>
<evidence type="ECO:0000256" key="1">
    <source>
        <dbReference type="SAM" id="MobiDB-lite"/>
    </source>
</evidence>
<organism evidence="3 4">
    <name type="scientific">Ceratodon purpureus</name>
    <name type="common">Fire moss</name>
    <name type="synonym">Dicranum purpureum</name>
    <dbReference type="NCBI Taxonomy" id="3225"/>
    <lineage>
        <taxon>Eukaryota</taxon>
        <taxon>Viridiplantae</taxon>
        <taxon>Streptophyta</taxon>
        <taxon>Embryophyta</taxon>
        <taxon>Bryophyta</taxon>
        <taxon>Bryophytina</taxon>
        <taxon>Bryopsida</taxon>
        <taxon>Dicranidae</taxon>
        <taxon>Pseudoditrichales</taxon>
        <taxon>Ditrichaceae</taxon>
        <taxon>Ceratodon</taxon>
    </lineage>
</organism>
<reference evidence="3" key="1">
    <citation type="submission" date="2020-06" db="EMBL/GenBank/DDBJ databases">
        <title>WGS assembly of Ceratodon purpureus strain R40.</title>
        <authorList>
            <person name="Carey S.B."/>
            <person name="Jenkins J."/>
            <person name="Shu S."/>
            <person name="Lovell J.T."/>
            <person name="Sreedasyam A."/>
            <person name="Maumus F."/>
            <person name="Tiley G.P."/>
            <person name="Fernandez-Pozo N."/>
            <person name="Barry K."/>
            <person name="Chen C."/>
            <person name="Wang M."/>
            <person name="Lipzen A."/>
            <person name="Daum C."/>
            <person name="Saski C.A."/>
            <person name="Payton A.C."/>
            <person name="Mcbreen J.C."/>
            <person name="Conrad R.E."/>
            <person name="Kollar L.M."/>
            <person name="Olsson S."/>
            <person name="Huttunen S."/>
            <person name="Landis J.B."/>
            <person name="Wickett N.J."/>
            <person name="Johnson M.G."/>
            <person name="Rensing S.A."/>
            <person name="Grimwood J."/>
            <person name="Schmutz J."/>
            <person name="Mcdaniel S.F."/>
        </authorList>
    </citation>
    <scope>NUCLEOTIDE SEQUENCE</scope>
    <source>
        <strain evidence="3">R40</strain>
    </source>
</reference>
<name>A0A8T0IA95_CERPU</name>
<feature type="compositionally biased region" description="Polar residues" evidence="1">
    <location>
        <begin position="1"/>
        <end position="11"/>
    </location>
</feature>